<dbReference type="HOGENOM" id="CLU_010595_5_1_1"/>
<keyword evidence="4" id="KW-1185">Reference proteome</keyword>
<dbReference type="InterPro" id="IPR029063">
    <property type="entry name" value="SAM-dependent_MTases_sf"/>
</dbReference>
<dbReference type="SUPFAM" id="SSF53335">
    <property type="entry name" value="S-adenosyl-L-methionine-dependent methyltransferases"/>
    <property type="match status" value="1"/>
</dbReference>
<feature type="compositionally biased region" description="Polar residues" evidence="1">
    <location>
        <begin position="32"/>
        <end position="52"/>
    </location>
</feature>
<dbReference type="Gene3D" id="3.40.50.150">
    <property type="entry name" value="Vaccinia Virus protein VP39"/>
    <property type="match status" value="1"/>
</dbReference>
<dbReference type="InParanoid" id="W4K2P1"/>
<reference evidence="3 4" key="1">
    <citation type="journal article" date="2012" name="New Phytol.">
        <title>Insight into trade-off between wood decay and parasitism from the genome of a fungal forest pathogen.</title>
        <authorList>
            <person name="Olson A."/>
            <person name="Aerts A."/>
            <person name="Asiegbu F."/>
            <person name="Belbahri L."/>
            <person name="Bouzid O."/>
            <person name="Broberg A."/>
            <person name="Canback B."/>
            <person name="Coutinho P.M."/>
            <person name="Cullen D."/>
            <person name="Dalman K."/>
            <person name="Deflorio G."/>
            <person name="van Diepen L.T."/>
            <person name="Dunand C."/>
            <person name="Duplessis S."/>
            <person name="Durling M."/>
            <person name="Gonthier P."/>
            <person name="Grimwood J."/>
            <person name="Fossdal C.G."/>
            <person name="Hansson D."/>
            <person name="Henrissat B."/>
            <person name="Hietala A."/>
            <person name="Himmelstrand K."/>
            <person name="Hoffmeister D."/>
            <person name="Hogberg N."/>
            <person name="James T.Y."/>
            <person name="Karlsson M."/>
            <person name="Kohler A."/>
            <person name="Kues U."/>
            <person name="Lee Y.H."/>
            <person name="Lin Y.C."/>
            <person name="Lind M."/>
            <person name="Lindquist E."/>
            <person name="Lombard V."/>
            <person name="Lucas S."/>
            <person name="Lunden K."/>
            <person name="Morin E."/>
            <person name="Murat C."/>
            <person name="Park J."/>
            <person name="Raffaello T."/>
            <person name="Rouze P."/>
            <person name="Salamov A."/>
            <person name="Schmutz J."/>
            <person name="Solheim H."/>
            <person name="Stahlberg J."/>
            <person name="Velez H."/>
            <person name="de Vries R.P."/>
            <person name="Wiebenga A."/>
            <person name="Woodward S."/>
            <person name="Yakovlev I."/>
            <person name="Garbelotto M."/>
            <person name="Martin F."/>
            <person name="Grigoriev I.V."/>
            <person name="Stenlid J."/>
        </authorList>
    </citation>
    <scope>NUCLEOTIDE SEQUENCE [LARGE SCALE GENOMIC DNA]</scope>
    <source>
        <strain evidence="3 4">TC 32-1</strain>
    </source>
</reference>
<evidence type="ECO:0000313" key="4">
    <source>
        <dbReference type="Proteomes" id="UP000030671"/>
    </source>
</evidence>
<gene>
    <name evidence="3" type="ORF">HETIRDRAFT_142579</name>
</gene>
<feature type="domain" description="Methyltransferase" evidence="2">
    <location>
        <begin position="161"/>
        <end position="249"/>
    </location>
</feature>
<dbReference type="EMBL" id="KI925460">
    <property type="protein sequence ID" value="ETW80093.1"/>
    <property type="molecule type" value="Genomic_DNA"/>
</dbReference>
<dbReference type="AlphaFoldDB" id="W4K2P1"/>
<accession>W4K2P1</accession>
<dbReference type="Pfam" id="PF13649">
    <property type="entry name" value="Methyltransf_25"/>
    <property type="match status" value="1"/>
</dbReference>
<feature type="region of interest" description="Disordered" evidence="1">
    <location>
        <begin position="27"/>
        <end position="56"/>
    </location>
</feature>
<proteinExistence type="predicted"/>
<dbReference type="eggNOG" id="ENOG502QWDP">
    <property type="taxonomic scope" value="Eukaryota"/>
</dbReference>
<dbReference type="GeneID" id="20667017"/>
<organism evidence="3 4">
    <name type="scientific">Heterobasidion irregulare (strain TC 32-1)</name>
    <dbReference type="NCBI Taxonomy" id="747525"/>
    <lineage>
        <taxon>Eukaryota</taxon>
        <taxon>Fungi</taxon>
        <taxon>Dikarya</taxon>
        <taxon>Basidiomycota</taxon>
        <taxon>Agaricomycotina</taxon>
        <taxon>Agaricomycetes</taxon>
        <taxon>Russulales</taxon>
        <taxon>Bondarzewiaceae</taxon>
        <taxon>Heterobasidion</taxon>
        <taxon>Heterobasidion annosum species complex</taxon>
    </lineage>
</organism>
<evidence type="ECO:0000313" key="3">
    <source>
        <dbReference type="EMBL" id="ETW80093.1"/>
    </source>
</evidence>
<evidence type="ECO:0000259" key="2">
    <source>
        <dbReference type="Pfam" id="PF13649"/>
    </source>
</evidence>
<dbReference type="CDD" id="cd02440">
    <property type="entry name" value="AdoMet_MTases"/>
    <property type="match status" value="1"/>
</dbReference>
<sequence>MSPAGVALNENSLVRNDLGVDRIIVPDRSDQSWHSPVSASISPQANGPSSASPIGEGSFDAFLVQADVDPDDDMDDAASTTSSDMIEPEPDEFPSYFSEHNRRLFIFHSHGTTYPLPVDGVEWKRLEAEHKGLKILLGNNIYGPIDEVLAYDDTATREKKVVDLCTGTGTWVLDMARRFEHVQFRGLDLAPIATRYPPDNVRFEITDVTKPLRFASSSVDFVQARHTMIGTNDYPRMLREAARILRPGGLFLSCEWGPYPALHPAHPSFANPETYIPHTANFFRAVRDKFNGKATPIPLLIPHFIRALGCFAEPVEERFAVPIGRPYISTPEALDDETRDGLAKLGDVFWNITGGFALGMSMGLGPRVDPMLACEYVRETKEKEGVVGVWHVTWTRKL</sequence>
<feature type="region of interest" description="Disordered" evidence="1">
    <location>
        <begin position="70"/>
        <end position="90"/>
    </location>
</feature>
<dbReference type="RefSeq" id="XP_009548617.1">
    <property type="nucleotide sequence ID" value="XM_009550322.1"/>
</dbReference>
<dbReference type="KEGG" id="hir:HETIRDRAFT_142579"/>
<dbReference type="InterPro" id="IPR041698">
    <property type="entry name" value="Methyltransf_25"/>
</dbReference>
<evidence type="ECO:0000256" key="1">
    <source>
        <dbReference type="SAM" id="MobiDB-lite"/>
    </source>
</evidence>
<dbReference type="PANTHER" id="PTHR43591:SF110">
    <property type="entry name" value="RHODANESE DOMAIN-CONTAINING PROTEIN"/>
    <property type="match status" value="1"/>
</dbReference>
<dbReference type="Proteomes" id="UP000030671">
    <property type="component" value="Unassembled WGS sequence"/>
</dbReference>
<dbReference type="PANTHER" id="PTHR43591">
    <property type="entry name" value="METHYLTRANSFERASE"/>
    <property type="match status" value="1"/>
</dbReference>
<dbReference type="OrthoDB" id="2013972at2759"/>
<protein>
    <recommendedName>
        <fullName evidence="2">Methyltransferase domain-containing protein</fullName>
    </recommendedName>
</protein>
<name>W4K2P1_HETIT</name>